<evidence type="ECO:0000313" key="2">
    <source>
        <dbReference type="Proteomes" id="UP000276215"/>
    </source>
</evidence>
<name>A0A3N4JWP6_9PEZI</name>
<evidence type="ECO:0000313" key="1">
    <source>
        <dbReference type="EMBL" id="RPB01628.1"/>
    </source>
</evidence>
<dbReference type="EMBL" id="ML120372">
    <property type="protein sequence ID" value="RPB01628.1"/>
    <property type="molecule type" value="Genomic_DNA"/>
</dbReference>
<reference evidence="1 2" key="1">
    <citation type="journal article" date="2018" name="Nat. Ecol. Evol.">
        <title>Pezizomycetes genomes reveal the molecular basis of ectomycorrhizal truffle lifestyle.</title>
        <authorList>
            <person name="Murat C."/>
            <person name="Payen T."/>
            <person name="Noel B."/>
            <person name="Kuo A."/>
            <person name="Morin E."/>
            <person name="Chen J."/>
            <person name="Kohler A."/>
            <person name="Krizsan K."/>
            <person name="Balestrini R."/>
            <person name="Da Silva C."/>
            <person name="Montanini B."/>
            <person name="Hainaut M."/>
            <person name="Levati E."/>
            <person name="Barry K.W."/>
            <person name="Belfiori B."/>
            <person name="Cichocki N."/>
            <person name="Clum A."/>
            <person name="Dockter R.B."/>
            <person name="Fauchery L."/>
            <person name="Guy J."/>
            <person name="Iotti M."/>
            <person name="Le Tacon F."/>
            <person name="Lindquist E.A."/>
            <person name="Lipzen A."/>
            <person name="Malagnac F."/>
            <person name="Mello A."/>
            <person name="Molinier V."/>
            <person name="Miyauchi S."/>
            <person name="Poulain J."/>
            <person name="Riccioni C."/>
            <person name="Rubini A."/>
            <person name="Sitrit Y."/>
            <person name="Splivallo R."/>
            <person name="Traeger S."/>
            <person name="Wang M."/>
            <person name="Zifcakova L."/>
            <person name="Wipf D."/>
            <person name="Zambonelli A."/>
            <person name="Paolocci F."/>
            <person name="Nowrousian M."/>
            <person name="Ottonello S."/>
            <person name="Baldrian P."/>
            <person name="Spatafora J.W."/>
            <person name="Henrissat B."/>
            <person name="Nagy L.G."/>
            <person name="Aury J.M."/>
            <person name="Wincker P."/>
            <person name="Grigoriev I.V."/>
            <person name="Bonfante P."/>
            <person name="Martin F.M."/>
        </authorList>
    </citation>
    <scope>NUCLEOTIDE SEQUENCE [LARGE SCALE GENOMIC DNA]</scope>
    <source>
        <strain evidence="1 2">120613-1</strain>
    </source>
</reference>
<proteinExistence type="predicted"/>
<protein>
    <submittedName>
        <fullName evidence="1">Uncharacterized protein</fullName>
    </submittedName>
</protein>
<keyword evidence="2" id="KW-1185">Reference proteome</keyword>
<dbReference type="Proteomes" id="UP000276215">
    <property type="component" value="Unassembled WGS sequence"/>
</dbReference>
<gene>
    <name evidence="1" type="ORF">L873DRAFT_637524</name>
</gene>
<organism evidence="1 2">
    <name type="scientific">Choiromyces venosus 120613-1</name>
    <dbReference type="NCBI Taxonomy" id="1336337"/>
    <lineage>
        <taxon>Eukaryota</taxon>
        <taxon>Fungi</taxon>
        <taxon>Dikarya</taxon>
        <taxon>Ascomycota</taxon>
        <taxon>Pezizomycotina</taxon>
        <taxon>Pezizomycetes</taxon>
        <taxon>Pezizales</taxon>
        <taxon>Tuberaceae</taxon>
        <taxon>Choiromyces</taxon>
    </lineage>
</organism>
<dbReference type="AlphaFoldDB" id="A0A3N4JWP6"/>
<accession>A0A3N4JWP6</accession>
<sequence length="201" mass="22964">MWEDMSCKLHNFFRSGTCLDIGKLGDAQTAGFVAILVTRGVRLDNKFLVPLDHIELVIEDLKKISSSHGTISSSAQQYCGIYEILDQPSKGKHITLDWSPFNVNPTQFHSLRPVDIESLRHKILRHILEDIVPPLVSLDKELRKIWTKETATLEPHFTKVELLVRLCWVFLETSALINRNRRPNDSLPLNCEIFHSTSIPP</sequence>